<comment type="caution">
    <text evidence="2">The sequence shown here is derived from an EMBL/GenBank/DDBJ whole genome shotgun (WGS) entry which is preliminary data.</text>
</comment>
<dbReference type="Proteomes" id="UP000298180">
    <property type="component" value="Unassembled WGS sequence"/>
</dbReference>
<sequence>MEAARTIRDAVAAVTRLRQSAADDAELRAALLEVKRLQSRRFSGTYADLLAGGTYATAARFFLNELYGDKDYARRDEQFARIAGAIERLFPSHVAGTAAALAQLHALTEDLDVQMARLWRMEVGAHDVARRYALAWRELGRREEREQQLQCVIALGHELARLTRTPGLRTMLRVMRGPASAAGLADLQGFLEDGFDTFSGMSRRRGAVEHFLQTVQERERRLFSLLYGEDLVASETELARILGQAP</sequence>
<gene>
    <name evidence="2" type="ORF">EZ313_10960</name>
</gene>
<evidence type="ECO:0000313" key="2">
    <source>
        <dbReference type="EMBL" id="TFZ07103.1"/>
    </source>
</evidence>
<reference evidence="2 3" key="1">
    <citation type="submission" date="2019-03" db="EMBL/GenBank/DDBJ databases">
        <title>Ramlibacter henchirensis DSM 14656, whole genome shotgun sequence.</title>
        <authorList>
            <person name="Zhang X."/>
            <person name="Feng G."/>
            <person name="Zhu H."/>
        </authorList>
    </citation>
    <scope>NUCLEOTIDE SEQUENCE [LARGE SCALE GENOMIC DNA]</scope>
    <source>
        <strain evidence="2 3">DSM 14656</strain>
    </source>
</reference>
<keyword evidence="3" id="KW-1185">Reference proteome</keyword>
<accession>A0A4Z0C663</accession>
<dbReference type="RefSeq" id="WP_135263183.1">
    <property type="nucleotide sequence ID" value="NZ_SMLM01000001.1"/>
</dbReference>
<organism evidence="2 3">
    <name type="scientific">Ramlibacter henchirensis</name>
    <dbReference type="NCBI Taxonomy" id="204072"/>
    <lineage>
        <taxon>Bacteria</taxon>
        <taxon>Pseudomonadati</taxon>
        <taxon>Pseudomonadota</taxon>
        <taxon>Betaproteobacteria</taxon>
        <taxon>Burkholderiales</taxon>
        <taxon>Comamonadaceae</taxon>
        <taxon>Ramlibacter</taxon>
    </lineage>
</organism>
<dbReference type="NCBIfam" id="NF047641">
    <property type="entry name" value="FFLEE_fam"/>
    <property type="match status" value="1"/>
</dbReference>
<dbReference type="Pfam" id="PF26621">
    <property type="entry name" value="DUF8198"/>
    <property type="match status" value="1"/>
</dbReference>
<dbReference type="EMBL" id="SMLM01000001">
    <property type="protein sequence ID" value="TFZ07103.1"/>
    <property type="molecule type" value="Genomic_DNA"/>
</dbReference>
<evidence type="ECO:0000259" key="1">
    <source>
        <dbReference type="Pfam" id="PF26621"/>
    </source>
</evidence>
<protein>
    <recommendedName>
        <fullName evidence="1">DUF8198 domain-containing protein</fullName>
    </recommendedName>
</protein>
<dbReference type="InterPro" id="IPR058063">
    <property type="entry name" value="FFLEE_fam"/>
</dbReference>
<dbReference type="AlphaFoldDB" id="A0A4Z0C663"/>
<name>A0A4Z0C663_9BURK</name>
<proteinExistence type="predicted"/>
<evidence type="ECO:0000313" key="3">
    <source>
        <dbReference type="Proteomes" id="UP000298180"/>
    </source>
</evidence>
<dbReference type="OrthoDB" id="7957365at2"/>
<dbReference type="InterPro" id="IPR058511">
    <property type="entry name" value="DUF8198"/>
</dbReference>
<feature type="domain" description="DUF8198" evidence="1">
    <location>
        <begin position="18"/>
        <end position="227"/>
    </location>
</feature>